<evidence type="ECO:0000259" key="7">
    <source>
        <dbReference type="Pfam" id="PF02932"/>
    </source>
</evidence>
<dbReference type="InterPro" id="IPR036719">
    <property type="entry name" value="Neuro-gated_channel_TM_sf"/>
</dbReference>
<evidence type="ECO:0000256" key="3">
    <source>
        <dbReference type="ARBA" id="ARBA00022989"/>
    </source>
</evidence>
<protein>
    <submittedName>
        <fullName evidence="8">Oidioi.mRNA.OKI2018_I69.PAR.g9575.t1.cds</fullName>
    </submittedName>
</protein>
<dbReference type="Proteomes" id="UP001158576">
    <property type="component" value="Chromosome PAR"/>
</dbReference>
<sequence length="322" mass="37276">MWKPDILLYQSIKEQFDQKQDQEGSDYDNIVVHHSGNCTWLPPDKLKSSCSLDMKYFPYDTQVCEMKFGSWSYRKHLLRLNMETTTSKHTGEVMAIHIDENQFINSTAWEILKTEGTLNDTSYDCCEGIYQDITYKIYLKRFTYFPSMTLVLPCILCALLILCTFFLPAQSGEKIVLSITILLAMVFFMAQLSSKTPRMPNTLPVIGQFFVSSCCLISISMAFTVISLKFYHNKGRRGMGRIFRFIFLQFLPACYNMEPLPKADEVVFPSVRDSDPLPIGMKNGPAAHLYREIRFIANKIRKRDMALKYESEWKYASAVMDR</sequence>
<dbReference type="InterPro" id="IPR006201">
    <property type="entry name" value="Neur_channel"/>
</dbReference>
<dbReference type="Pfam" id="PF02931">
    <property type="entry name" value="Neur_chan_LBD"/>
    <property type="match status" value="1"/>
</dbReference>
<dbReference type="InterPro" id="IPR006029">
    <property type="entry name" value="Neurotrans-gated_channel_TM"/>
</dbReference>
<evidence type="ECO:0000259" key="6">
    <source>
        <dbReference type="Pfam" id="PF02931"/>
    </source>
</evidence>
<accession>A0ABN7RL96</accession>
<dbReference type="SUPFAM" id="SSF90112">
    <property type="entry name" value="Neurotransmitter-gated ion-channel transmembrane pore"/>
    <property type="match status" value="1"/>
</dbReference>
<comment type="subcellular location">
    <subcellularLocation>
        <location evidence="1">Membrane</location>
        <topology evidence="1">Multi-pass membrane protein</topology>
    </subcellularLocation>
</comment>
<dbReference type="CDD" id="cd19051">
    <property type="entry name" value="LGIC_TM_cation"/>
    <property type="match status" value="1"/>
</dbReference>
<keyword evidence="2 5" id="KW-0812">Transmembrane</keyword>
<dbReference type="PROSITE" id="PS00236">
    <property type="entry name" value="NEUROTR_ION_CHANNEL"/>
    <property type="match status" value="1"/>
</dbReference>
<dbReference type="Pfam" id="PF02932">
    <property type="entry name" value="Neur_chan_memb"/>
    <property type="match status" value="1"/>
</dbReference>
<reference evidence="8 9" key="1">
    <citation type="submission" date="2021-04" db="EMBL/GenBank/DDBJ databases">
        <authorList>
            <person name="Bliznina A."/>
        </authorList>
    </citation>
    <scope>NUCLEOTIDE SEQUENCE [LARGE SCALE GENOMIC DNA]</scope>
</reference>
<organism evidence="8 9">
    <name type="scientific">Oikopleura dioica</name>
    <name type="common">Tunicate</name>
    <dbReference type="NCBI Taxonomy" id="34765"/>
    <lineage>
        <taxon>Eukaryota</taxon>
        <taxon>Metazoa</taxon>
        <taxon>Chordata</taxon>
        <taxon>Tunicata</taxon>
        <taxon>Appendicularia</taxon>
        <taxon>Copelata</taxon>
        <taxon>Oikopleuridae</taxon>
        <taxon>Oikopleura</taxon>
    </lineage>
</organism>
<name>A0ABN7RL96_OIKDI</name>
<evidence type="ECO:0000256" key="4">
    <source>
        <dbReference type="ARBA" id="ARBA00023136"/>
    </source>
</evidence>
<dbReference type="InterPro" id="IPR038050">
    <property type="entry name" value="Neuro_actylchol_rec"/>
</dbReference>
<feature type="transmembrane region" description="Helical" evidence="5">
    <location>
        <begin position="205"/>
        <end position="231"/>
    </location>
</feature>
<dbReference type="EMBL" id="OU015568">
    <property type="protein sequence ID" value="CAG5080401.1"/>
    <property type="molecule type" value="Genomic_DNA"/>
</dbReference>
<keyword evidence="9" id="KW-1185">Reference proteome</keyword>
<evidence type="ECO:0000313" key="9">
    <source>
        <dbReference type="Proteomes" id="UP001158576"/>
    </source>
</evidence>
<evidence type="ECO:0000313" key="8">
    <source>
        <dbReference type="EMBL" id="CAG5080401.1"/>
    </source>
</evidence>
<gene>
    <name evidence="8" type="ORF">OKIOD_LOCUS1133</name>
</gene>
<keyword evidence="3 5" id="KW-1133">Transmembrane helix</keyword>
<dbReference type="InterPro" id="IPR036734">
    <property type="entry name" value="Neur_chan_lig-bd_sf"/>
</dbReference>
<dbReference type="InterPro" id="IPR006202">
    <property type="entry name" value="Neur_chan_lig-bd"/>
</dbReference>
<feature type="domain" description="Neurotransmitter-gated ion-channel ligand-binding" evidence="6">
    <location>
        <begin position="2"/>
        <end position="141"/>
    </location>
</feature>
<evidence type="ECO:0000256" key="1">
    <source>
        <dbReference type="ARBA" id="ARBA00004141"/>
    </source>
</evidence>
<feature type="transmembrane region" description="Helical" evidence="5">
    <location>
        <begin position="175"/>
        <end position="193"/>
    </location>
</feature>
<feature type="transmembrane region" description="Helical" evidence="5">
    <location>
        <begin position="144"/>
        <end position="168"/>
    </location>
</feature>
<proteinExistence type="predicted"/>
<dbReference type="PANTHER" id="PTHR18945">
    <property type="entry name" value="NEUROTRANSMITTER GATED ION CHANNEL"/>
    <property type="match status" value="1"/>
</dbReference>
<evidence type="ECO:0000256" key="5">
    <source>
        <dbReference type="SAM" id="Phobius"/>
    </source>
</evidence>
<evidence type="ECO:0000256" key="2">
    <source>
        <dbReference type="ARBA" id="ARBA00022692"/>
    </source>
</evidence>
<keyword evidence="4 5" id="KW-0472">Membrane</keyword>
<feature type="domain" description="Neurotransmitter-gated ion-channel transmembrane" evidence="7">
    <location>
        <begin position="150"/>
        <end position="259"/>
    </location>
</feature>
<dbReference type="InterPro" id="IPR018000">
    <property type="entry name" value="Neurotransmitter_ion_chnl_CS"/>
</dbReference>
<dbReference type="Gene3D" id="2.70.170.10">
    <property type="entry name" value="Neurotransmitter-gated ion-channel ligand-binding domain"/>
    <property type="match status" value="1"/>
</dbReference>
<dbReference type="SUPFAM" id="SSF63712">
    <property type="entry name" value="Nicotinic receptor ligand binding domain-like"/>
    <property type="match status" value="1"/>
</dbReference>
<dbReference type="Gene3D" id="1.20.58.390">
    <property type="entry name" value="Neurotransmitter-gated ion-channel transmembrane domain"/>
    <property type="match status" value="1"/>
</dbReference>